<protein>
    <submittedName>
        <fullName evidence="2">Uncharacterized protein</fullName>
    </submittedName>
</protein>
<dbReference type="AlphaFoldDB" id="A0A7J7RV61"/>
<evidence type="ECO:0000313" key="3">
    <source>
        <dbReference type="Proteomes" id="UP000527355"/>
    </source>
</evidence>
<dbReference type="Proteomes" id="UP000527355">
    <property type="component" value="Unassembled WGS sequence"/>
</dbReference>
<reference evidence="2 3" key="1">
    <citation type="journal article" date="2020" name="Nature">
        <title>Six reference-quality genomes reveal evolution of bat adaptations.</title>
        <authorList>
            <person name="Jebb D."/>
            <person name="Huang Z."/>
            <person name="Pippel M."/>
            <person name="Hughes G.M."/>
            <person name="Lavrichenko K."/>
            <person name="Devanna P."/>
            <person name="Winkler S."/>
            <person name="Jermiin L.S."/>
            <person name="Skirmuntt E.C."/>
            <person name="Katzourakis A."/>
            <person name="Burkitt-Gray L."/>
            <person name="Ray D.A."/>
            <person name="Sullivan K.A.M."/>
            <person name="Roscito J.G."/>
            <person name="Kirilenko B.M."/>
            <person name="Davalos L.M."/>
            <person name="Corthals A.P."/>
            <person name="Power M.L."/>
            <person name="Jones G."/>
            <person name="Ransome R.D."/>
            <person name="Dechmann D.K.N."/>
            <person name="Locatelli A.G."/>
            <person name="Puechmaille S.J."/>
            <person name="Fedrigo O."/>
            <person name="Jarvis E.D."/>
            <person name="Hiller M."/>
            <person name="Vernes S.C."/>
            <person name="Myers E.W."/>
            <person name="Teeling E.C."/>
        </authorList>
    </citation>
    <scope>NUCLEOTIDE SEQUENCE [LARGE SCALE GENOMIC DNA]</scope>
    <source>
        <strain evidence="2">MMyoMyo1</strain>
        <tissue evidence="2">Flight muscle</tissue>
    </source>
</reference>
<feature type="compositionally biased region" description="Basic residues" evidence="1">
    <location>
        <begin position="112"/>
        <end position="130"/>
    </location>
</feature>
<keyword evidence="3" id="KW-1185">Reference proteome</keyword>
<sequence>MVEHRPANQEVTARFPGQGTCPGCEFDPQCGACRRQPIPDSLSSWMLLSLPPSPFRSEIHKNILKEKLKRGSLGRSPSAPSALDARPRCWEGDLLLKLAGGRHPAREGEERRRRRRGRRGRRRKKKKKKVWRDPSAPGREGLSSWDQLSVWMAPGGRATLEQTSPRSQRVCGRQGWPGAGRAVVQTPAGWLALLPQEKHKGGPTGRMREEVWGPGYCQALGPARPPAAPEPNISMLGSLAGCPPPLAVTSSDL</sequence>
<feature type="region of interest" description="Disordered" evidence="1">
    <location>
        <begin position="101"/>
        <end position="142"/>
    </location>
</feature>
<accession>A0A7J7RV61</accession>
<dbReference type="EMBL" id="JABWUV010000021">
    <property type="protein sequence ID" value="KAF6279887.1"/>
    <property type="molecule type" value="Genomic_DNA"/>
</dbReference>
<comment type="caution">
    <text evidence="2">The sequence shown here is derived from an EMBL/GenBank/DDBJ whole genome shotgun (WGS) entry which is preliminary data.</text>
</comment>
<proteinExistence type="predicted"/>
<evidence type="ECO:0000313" key="2">
    <source>
        <dbReference type="EMBL" id="KAF6279887.1"/>
    </source>
</evidence>
<name>A0A7J7RV61_MYOMY</name>
<organism evidence="2 3">
    <name type="scientific">Myotis myotis</name>
    <name type="common">Greater mouse-eared bat</name>
    <name type="synonym">Vespertilio myotis</name>
    <dbReference type="NCBI Taxonomy" id="51298"/>
    <lineage>
        <taxon>Eukaryota</taxon>
        <taxon>Metazoa</taxon>
        <taxon>Chordata</taxon>
        <taxon>Craniata</taxon>
        <taxon>Vertebrata</taxon>
        <taxon>Euteleostomi</taxon>
        <taxon>Mammalia</taxon>
        <taxon>Eutheria</taxon>
        <taxon>Laurasiatheria</taxon>
        <taxon>Chiroptera</taxon>
        <taxon>Yangochiroptera</taxon>
        <taxon>Vespertilionidae</taxon>
        <taxon>Myotis</taxon>
    </lineage>
</organism>
<evidence type="ECO:0000256" key="1">
    <source>
        <dbReference type="SAM" id="MobiDB-lite"/>
    </source>
</evidence>
<gene>
    <name evidence="2" type="ORF">mMyoMyo1_010146</name>
</gene>